<sequence>MVNDLKNSVSCNVSYITSVTFGWSDNKLYRAVQQGHISGVFSGLVSGVFPLVASFKCYVLCQCVAENFFFQLRNRGLNFMNHTFTVPFCNLGFPSL</sequence>
<protein>
    <submittedName>
        <fullName evidence="1">Uncharacterized protein</fullName>
    </submittedName>
</protein>
<evidence type="ECO:0000313" key="1">
    <source>
        <dbReference type="EMBL" id="JAH87868.1"/>
    </source>
</evidence>
<reference evidence="1" key="1">
    <citation type="submission" date="2014-11" db="EMBL/GenBank/DDBJ databases">
        <authorList>
            <person name="Amaro Gonzalez C."/>
        </authorList>
    </citation>
    <scope>NUCLEOTIDE SEQUENCE</scope>
</reference>
<accession>A0A0E9WEF5</accession>
<proteinExistence type="predicted"/>
<dbReference type="AlphaFoldDB" id="A0A0E9WEF5"/>
<reference evidence="1" key="2">
    <citation type="journal article" date="2015" name="Fish Shellfish Immunol.">
        <title>Early steps in the European eel (Anguilla anguilla)-Vibrio vulnificus interaction in the gills: Role of the RtxA13 toxin.</title>
        <authorList>
            <person name="Callol A."/>
            <person name="Pajuelo D."/>
            <person name="Ebbesson L."/>
            <person name="Teles M."/>
            <person name="MacKenzie S."/>
            <person name="Amaro C."/>
        </authorList>
    </citation>
    <scope>NUCLEOTIDE SEQUENCE</scope>
</reference>
<organism evidence="1">
    <name type="scientific">Anguilla anguilla</name>
    <name type="common">European freshwater eel</name>
    <name type="synonym">Muraena anguilla</name>
    <dbReference type="NCBI Taxonomy" id="7936"/>
    <lineage>
        <taxon>Eukaryota</taxon>
        <taxon>Metazoa</taxon>
        <taxon>Chordata</taxon>
        <taxon>Craniata</taxon>
        <taxon>Vertebrata</taxon>
        <taxon>Euteleostomi</taxon>
        <taxon>Actinopterygii</taxon>
        <taxon>Neopterygii</taxon>
        <taxon>Teleostei</taxon>
        <taxon>Anguilliformes</taxon>
        <taxon>Anguillidae</taxon>
        <taxon>Anguilla</taxon>
    </lineage>
</organism>
<dbReference type="EMBL" id="GBXM01020709">
    <property type="protein sequence ID" value="JAH87868.1"/>
    <property type="molecule type" value="Transcribed_RNA"/>
</dbReference>
<name>A0A0E9WEF5_ANGAN</name>